<proteinExistence type="predicted"/>
<gene>
    <name evidence="1" type="ORF">GCM10010993_09830</name>
</gene>
<evidence type="ECO:0008006" key="3">
    <source>
        <dbReference type="Google" id="ProtNLM"/>
    </source>
</evidence>
<evidence type="ECO:0000313" key="2">
    <source>
        <dbReference type="Proteomes" id="UP000635885"/>
    </source>
</evidence>
<dbReference type="InterPro" id="IPR036874">
    <property type="entry name" value="Carbonic_anhydrase_sf"/>
</dbReference>
<accession>A0ABQ1M152</accession>
<reference evidence="2" key="1">
    <citation type="journal article" date="2019" name="Int. J. Syst. Evol. Microbiol.">
        <title>The Global Catalogue of Microorganisms (GCM) 10K type strain sequencing project: providing services to taxonomists for standard genome sequencing and annotation.</title>
        <authorList>
            <consortium name="The Broad Institute Genomics Platform"/>
            <consortium name="The Broad Institute Genome Sequencing Center for Infectious Disease"/>
            <person name="Wu L."/>
            <person name="Ma J."/>
        </authorList>
    </citation>
    <scope>NUCLEOTIDE SEQUENCE [LARGE SCALE GENOMIC DNA]</scope>
    <source>
        <strain evidence="2">CGMCC 1.12479</strain>
    </source>
</reference>
<keyword evidence="2" id="KW-1185">Reference proteome</keyword>
<evidence type="ECO:0000313" key="1">
    <source>
        <dbReference type="EMBL" id="GGC33001.1"/>
    </source>
</evidence>
<sequence length="174" mass="19910">MHLNKETEIMKKILFLVCPFSQSEALIKKTFTGSHLYMTGMGGYLNFQDEKFADALTRIIIKEKIEAIHLVQNTDCRFIHEVLSENKNLEYPVQNTLKKLLSENEPQIKSMDSKHQMTIHLASLMIKEVSANIHKSDLLKETIENKKIEINGTLIQPKANKLSSFNLNQPSILA</sequence>
<dbReference type="EMBL" id="BMFD01000003">
    <property type="protein sequence ID" value="GGC33001.1"/>
    <property type="molecule type" value="Genomic_DNA"/>
</dbReference>
<protein>
    <recommendedName>
        <fullName evidence="3">Carbonic anhydrase</fullName>
    </recommendedName>
</protein>
<organism evidence="1 2">
    <name type="scientific">Belliella aquatica</name>
    <dbReference type="NCBI Taxonomy" id="1323734"/>
    <lineage>
        <taxon>Bacteria</taxon>
        <taxon>Pseudomonadati</taxon>
        <taxon>Bacteroidota</taxon>
        <taxon>Cytophagia</taxon>
        <taxon>Cytophagales</taxon>
        <taxon>Cyclobacteriaceae</taxon>
        <taxon>Belliella</taxon>
    </lineage>
</organism>
<dbReference type="Proteomes" id="UP000635885">
    <property type="component" value="Unassembled WGS sequence"/>
</dbReference>
<dbReference type="Gene3D" id="3.40.1050.10">
    <property type="entry name" value="Carbonic anhydrase"/>
    <property type="match status" value="1"/>
</dbReference>
<name>A0ABQ1M152_9BACT</name>
<comment type="caution">
    <text evidence="1">The sequence shown here is derived from an EMBL/GenBank/DDBJ whole genome shotgun (WGS) entry which is preliminary data.</text>
</comment>